<organism evidence="1 2">
    <name type="scientific">Pluteus cervinus</name>
    <dbReference type="NCBI Taxonomy" id="181527"/>
    <lineage>
        <taxon>Eukaryota</taxon>
        <taxon>Fungi</taxon>
        <taxon>Dikarya</taxon>
        <taxon>Basidiomycota</taxon>
        <taxon>Agaricomycotina</taxon>
        <taxon>Agaricomycetes</taxon>
        <taxon>Agaricomycetidae</taxon>
        <taxon>Agaricales</taxon>
        <taxon>Pluteineae</taxon>
        <taxon>Pluteaceae</taxon>
        <taxon>Pluteus</taxon>
    </lineage>
</organism>
<gene>
    <name evidence="1" type="ORF">BDN72DRAFT_835932</name>
</gene>
<keyword evidence="2" id="KW-1185">Reference proteome</keyword>
<evidence type="ECO:0000313" key="2">
    <source>
        <dbReference type="Proteomes" id="UP000308600"/>
    </source>
</evidence>
<dbReference type="Proteomes" id="UP000308600">
    <property type="component" value="Unassembled WGS sequence"/>
</dbReference>
<sequence length="286" mass="31256">MPSELEIGLGVLLMGSLFAMALWGVTCVQVYTYFTRSSSDRLILKATITFLLVLITFDRALLNYILYFYLIKQFGNPLTLWVVNWSNFAHDTIRPVVGFIVRTMFIHRVYIFSNKSILLASWIMVFSFTGLVTGVLLQLSGFFGPDAIADGLIYSNLGAVTLANLSITTSLCYLLHRSKTGFRRTNSIVQVLIIYTVGTGGLVTLGSLLTVVGAVFASRAPDQAAPVPAAIVDCITRILNGMYLSSYLAGLNAREAIRDQFNDPISVRSQLGLPMTFAPGTSAPQA</sequence>
<protein>
    <submittedName>
        <fullName evidence="1">Uncharacterized protein</fullName>
    </submittedName>
</protein>
<evidence type="ECO:0000313" key="1">
    <source>
        <dbReference type="EMBL" id="TFK72633.1"/>
    </source>
</evidence>
<proteinExistence type="predicted"/>
<accession>A0ACD3B3N7</accession>
<dbReference type="EMBL" id="ML208283">
    <property type="protein sequence ID" value="TFK72633.1"/>
    <property type="molecule type" value="Genomic_DNA"/>
</dbReference>
<reference evidence="1 2" key="1">
    <citation type="journal article" date="2019" name="Nat. Ecol. Evol.">
        <title>Megaphylogeny resolves global patterns of mushroom evolution.</title>
        <authorList>
            <person name="Varga T."/>
            <person name="Krizsan K."/>
            <person name="Foldi C."/>
            <person name="Dima B."/>
            <person name="Sanchez-Garcia M."/>
            <person name="Sanchez-Ramirez S."/>
            <person name="Szollosi G.J."/>
            <person name="Szarkandi J.G."/>
            <person name="Papp V."/>
            <person name="Albert L."/>
            <person name="Andreopoulos W."/>
            <person name="Angelini C."/>
            <person name="Antonin V."/>
            <person name="Barry K.W."/>
            <person name="Bougher N.L."/>
            <person name="Buchanan P."/>
            <person name="Buyck B."/>
            <person name="Bense V."/>
            <person name="Catcheside P."/>
            <person name="Chovatia M."/>
            <person name="Cooper J."/>
            <person name="Damon W."/>
            <person name="Desjardin D."/>
            <person name="Finy P."/>
            <person name="Geml J."/>
            <person name="Haridas S."/>
            <person name="Hughes K."/>
            <person name="Justo A."/>
            <person name="Karasinski D."/>
            <person name="Kautmanova I."/>
            <person name="Kiss B."/>
            <person name="Kocsube S."/>
            <person name="Kotiranta H."/>
            <person name="LaButti K.M."/>
            <person name="Lechner B.E."/>
            <person name="Liimatainen K."/>
            <person name="Lipzen A."/>
            <person name="Lukacs Z."/>
            <person name="Mihaltcheva S."/>
            <person name="Morgado L.N."/>
            <person name="Niskanen T."/>
            <person name="Noordeloos M.E."/>
            <person name="Ohm R.A."/>
            <person name="Ortiz-Santana B."/>
            <person name="Ovrebo C."/>
            <person name="Racz N."/>
            <person name="Riley R."/>
            <person name="Savchenko A."/>
            <person name="Shiryaev A."/>
            <person name="Soop K."/>
            <person name="Spirin V."/>
            <person name="Szebenyi C."/>
            <person name="Tomsovsky M."/>
            <person name="Tulloss R.E."/>
            <person name="Uehling J."/>
            <person name="Grigoriev I.V."/>
            <person name="Vagvolgyi C."/>
            <person name="Papp T."/>
            <person name="Martin F.M."/>
            <person name="Miettinen O."/>
            <person name="Hibbett D.S."/>
            <person name="Nagy L.G."/>
        </authorList>
    </citation>
    <scope>NUCLEOTIDE SEQUENCE [LARGE SCALE GENOMIC DNA]</scope>
    <source>
        <strain evidence="1 2">NL-1719</strain>
    </source>
</reference>
<name>A0ACD3B3N7_9AGAR</name>